<feature type="region of interest" description="Disordered" evidence="12">
    <location>
        <begin position="1"/>
        <end position="43"/>
    </location>
</feature>
<evidence type="ECO:0000256" key="12">
    <source>
        <dbReference type="SAM" id="MobiDB-lite"/>
    </source>
</evidence>
<feature type="region of interest" description="Disordered" evidence="12">
    <location>
        <begin position="165"/>
        <end position="184"/>
    </location>
</feature>
<dbReference type="PROSITE" id="PS50071">
    <property type="entry name" value="HOMEOBOX_2"/>
    <property type="match status" value="1"/>
</dbReference>
<dbReference type="SUPFAM" id="SSF46689">
    <property type="entry name" value="Homeodomain-like"/>
    <property type="match status" value="1"/>
</dbReference>
<evidence type="ECO:0000259" key="13">
    <source>
        <dbReference type="PROSITE" id="PS50071"/>
    </source>
</evidence>
<evidence type="ECO:0000256" key="6">
    <source>
        <dbReference type="ARBA" id="ARBA00023242"/>
    </source>
</evidence>
<dbReference type="EMBL" id="BSYO01000036">
    <property type="protein sequence ID" value="GMH29592.1"/>
    <property type="molecule type" value="Genomic_DNA"/>
</dbReference>
<dbReference type="Pfam" id="PF00046">
    <property type="entry name" value="Homeodomain"/>
    <property type="match status" value="1"/>
</dbReference>
<keyword evidence="3 9" id="KW-0238">DNA-binding</keyword>
<dbReference type="AlphaFoldDB" id="A0AAD3Y4T1"/>
<evidence type="ECO:0000313" key="14">
    <source>
        <dbReference type="EMBL" id="GMH29592.1"/>
    </source>
</evidence>
<dbReference type="GO" id="GO:0045893">
    <property type="term" value="P:positive regulation of DNA-templated transcription"/>
    <property type="evidence" value="ECO:0007669"/>
    <property type="project" value="TreeGrafter"/>
</dbReference>
<dbReference type="PANTHER" id="PTHR24326">
    <property type="entry name" value="HOMEOBOX-LEUCINE ZIPPER PROTEIN"/>
    <property type="match status" value="1"/>
</dbReference>
<evidence type="ECO:0000256" key="5">
    <source>
        <dbReference type="ARBA" id="ARBA00023163"/>
    </source>
</evidence>
<reference evidence="14" key="1">
    <citation type="submission" date="2023-05" db="EMBL/GenBank/DDBJ databases">
        <title>Nepenthes gracilis genome sequencing.</title>
        <authorList>
            <person name="Fukushima K."/>
        </authorList>
    </citation>
    <scope>NUCLEOTIDE SEQUENCE</scope>
    <source>
        <strain evidence="14">SING2019-196</strain>
    </source>
</reference>
<feature type="region of interest" description="Disordered" evidence="12">
    <location>
        <begin position="128"/>
        <end position="154"/>
    </location>
</feature>
<evidence type="ECO:0000313" key="15">
    <source>
        <dbReference type="Proteomes" id="UP001279734"/>
    </source>
</evidence>
<dbReference type="GO" id="GO:0000976">
    <property type="term" value="F:transcription cis-regulatory region binding"/>
    <property type="evidence" value="ECO:0007669"/>
    <property type="project" value="UniProtKB-ARBA"/>
</dbReference>
<keyword evidence="4 9" id="KW-0371">Homeobox</keyword>
<feature type="compositionally biased region" description="Basic residues" evidence="12">
    <location>
        <begin position="24"/>
        <end position="36"/>
    </location>
</feature>
<gene>
    <name evidence="14" type="ORF">Nepgr_031435</name>
</gene>
<accession>A0AAD3Y4T1</accession>
<evidence type="ECO:0000256" key="4">
    <source>
        <dbReference type="ARBA" id="ARBA00023155"/>
    </source>
</evidence>
<dbReference type="InterPro" id="IPR045224">
    <property type="entry name" value="HDZip_class_I_plant"/>
</dbReference>
<dbReference type="GO" id="GO:0000981">
    <property type="term" value="F:DNA-binding transcription factor activity, RNA polymerase II-specific"/>
    <property type="evidence" value="ECO:0007669"/>
    <property type="project" value="UniProtKB-UniRule"/>
</dbReference>
<evidence type="ECO:0000256" key="8">
    <source>
        <dbReference type="ARBA" id="ARBA00058361"/>
    </source>
</evidence>
<dbReference type="CDD" id="cd00086">
    <property type="entry name" value="homeodomain"/>
    <property type="match status" value="1"/>
</dbReference>
<dbReference type="FunFam" id="1.10.10.60:FF:000293">
    <property type="entry name" value="Homeobox-leucine zipper protein ATHB-7"/>
    <property type="match status" value="1"/>
</dbReference>
<dbReference type="PROSITE" id="PS00027">
    <property type="entry name" value="HOMEOBOX_1"/>
    <property type="match status" value="1"/>
</dbReference>
<evidence type="ECO:0000256" key="7">
    <source>
        <dbReference type="ARBA" id="ARBA00025748"/>
    </source>
</evidence>
<protein>
    <recommendedName>
        <fullName evidence="11">Homeobox-leucine zipper protein</fullName>
    </recommendedName>
    <alternativeName>
        <fullName evidence="11">HD-ZIP protein</fullName>
    </alternativeName>
    <alternativeName>
        <fullName evidence="11">Homeodomain transcription factor</fullName>
    </alternativeName>
</protein>
<dbReference type="GO" id="GO:0005634">
    <property type="term" value="C:nucleus"/>
    <property type="evidence" value="ECO:0007669"/>
    <property type="project" value="UniProtKB-SubCell"/>
</dbReference>
<feature type="compositionally biased region" description="Basic and acidic residues" evidence="12">
    <location>
        <begin position="134"/>
        <end position="154"/>
    </location>
</feature>
<dbReference type="Proteomes" id="UP001279734">
    <property type="component" value="Unassembled WGS sequence"/>
</dbReference>
<evidence type="ECO:0000256" key="3">
    <source>
        <dbReference type="ARBA" id="ARBA00023125"/>
    </source>
</evidence>
<dbReference type="InterPro" id="IPR000047">
    <property type="entry name" value="HTH_motif"/>
</dbReference>
<feature type="DNA-binding region" description="Homeobox" evidence="9">
    <location>
        <begin position="31"/>
        <end position="90"/>
    </location>
</feature>
<dbReference type="Gene3D" id="1.10.10.60">
    <property type="entry name" value="Homeodomain-like"/>
    <property type="match status" value="1"/>
</dbReference>
<dbReference type="PANTHER" id="PTHR24326:SF122">
    <property type="entry name" value="HOMEOBOX-LEUCINE ZIPPER PROTEIN HOX6"/>
    <property type="match status" value="1"/>
</dbReference>
<feature type="compositionally biased region" description="Acidic residues" evidence="12">
    <location>
        <begin position="9"/>
        <end position="19"/>
    </location>
</feature>
<evidence type="ECO:0000256" key="2">
    <source>
        <dbReference type="ARBA" id="ARBA00023015"/>
    </source>
</evidence>
<comment type="subcellular location">
    <subcellularLocation>
        <location evidence="1 9 10">Nucleus</location>
    </subcellularLocation>
</comment>
<keyword evidence="6 9" id="KW-0539">Nucleus</keyword>
<comment type="similarity">
    <text evidence="7 11">Belongs to the HD-ZIP homeobox family. Class I subfamily.</text>
</comment>
<sequence>MMERRDLSAEDAEEAEVDDEPRRQQKKKKKSGKNKRRFSDEQVRSLEMMFESETKIDPRNKVQVAAELGLQPRQVAIWFQNKRARWKTKEIEKNYTALRANYESLKARFLITEKEKESLHAQLQELHNQLQKTQEGRSDGKKEEEEKTRGVSYLRQEEHQWRSFNSASLFHEPSSGSHWWDSET</sequence>
<comment type="function">
    <text evidence="8">Probable transcription activator that may act as growth regulators in response to water deficit.</text>
</comment>
<comment type="caution">
    <text evidence="14">The sequence shown here is derived from an EMBL/GenBank/DDBJ whole genome shotgun (WGS) entry which is preliminary data.</text>
</comment>
<evidence type="ECO:0000256" key="11">
    <source>
        <dbReference type="RuleBase" id="RU369038"/>
    </source>
</evidence>
<keyword evidence="2 11" id="KW-0805">Transcription regulation</keyword>
<feature type="domain" description="Homeobox" evidence="13">
    <location>
        <begin position="29"/>
        <end position="89"/>
    </location>
</feature>
<dbReference type="GO" id="GO:0009737">
    <property type="term" value="P:response to abscisic acid"/>
    <property type="evidence" value="ECO:0007669"/>
    <property type="project" value="UniProtKB-ARBA"/>
</dbReference>
<dbReference type="InterPro" id="IPR003106">
    <property type="entry name" value="Leu_zip_homeo"/>
</dbReference>
<dbReference type="SMART" id="SM00389">
    <property type="entry name" value="HOX"/>
    <property type="match status" value="1"/>
</dbReference>
<dbReference type="InterPro" id="IPR009057">
    <property type="entry name" value="Homeodomain-like_sf"/>
</dbReference>
<evidence type="ECO:0000256" key="10">
    <source>
        <dbReference type="RuleBase" id="RU000682"/>
    </source>
</evidence>
<keyword evidence="15" id="KW-1185">Reference proteome</keyword>
<proteinExistence type="inferred from homology"/>
<dbReference type="PRINTS" id="PR00031">
    <property type="entry name" value="HTHREPRESSR"/>
</dbReference>
<dbReference type="GO" id="GO:0009414">
    <property type="term" value="P:response to water deprivation"/>
    <property type="evidence" value="ECO:0007669"/>
    <property type="project" value="UniProtKB-ARBA"/>
</dbReference>
<dbReference type="Pfam" id="PF02183">
    <property type="entry name" value="HALZ"/>
    <property type="match status" value="1"/>
</dbReference>
<dbReference type="InterPro" id="IPR017970">
    <property type="entry name" value="Homeobox_CS"/>
</dbReference>
<evidence type="ECO:0000256" key="1">
    <source>
        <dbReference type="ARBA" id="ARBA00004123"/>
    </source>
</evidence>
<comment type="function">
    <text evidence="11">Transcription factor.</text>
</comment>
<keyword evidence="5 11" id="KW-0804">Transcription</keyword>
<evidence type="ECO:0000256" key="9">
    <source>
        <dbReference type="PROSITE-ProRule" id="PRU00108"/>
    </source>
</evidence>
<organism evidence="14 15">
    <name type="scientific">Nepenthes gracilis</name>
    <name type="common">Slender pitcher plant</name>
    <dbReference type="NCBI Taxonomy" id="150966"/>
    <lineage>
        <taxon>Eukaryota</taxon>
        <taxon>Viridiplantae</taxon>
        <taxon>Streptophyta</taxon>
        <taxon>Embryophyta</taxon>
        <taxon>Tracheophyta</taxon>
        <taxon>Spermatophyta</taxon>
        <taxon>Magnoliopsida</taxon>
        <taxon>eudicotyledons</taxon>
        <taxon>Gunneridae</taxon>
        <taxon>Pentapetalae</taxon>
        <taxon>Caryophyllales</taxon>
        <taxon>Nepenthaceae</taxon>
        <taxon>Nepenthes</taxon>
    </lineage>
</organism>
<dbReference type="InterPro" id="IPR001356">
    <property type="entry name" value="HD"/>
</dbReference>
<name>A0AAD3Y4T1_NEPGR</name>